<evidence type="ECO:0000256" key="2">
    <source>
        <dbReference type="ARBA" id="ARBA00023125"/>
    </source>
</evidence>
<name>A0ABS6WCK0_9BIFI</name>
<accession>A0ABS6WCK0</accession>
<evidence type="ECO:0000256" key="4">
    <source>
        <dbReference type="SAM" id="MobiDB-lite"/>
    </source>
</evidence>
<feature type="region of interest" description="Disordered" evidence="4">
    <location>
        <begin position="1"/>
        <end position="24"/>
    </location>
</feature>
<evidence type="ECO:0000256" key="1">
    <source>
        <dbReference type="ARBA" id="ARBA00023015"/>
    </source>
</evidence>
<dbReference type="EMBL" id="JAHBBH010000003">
    <property type="protein sequence ID" value="MBW3091763.1"/>
    <property type="molecule type" value="Genomic_DNA"/>
</dbReference>
<evidence type="ECO:0000313" key="6">
    <source>
        <dbReference type="EMBL" id="MBW3091763.1"/>
    </source>
</evidence>
<protein>
    <submittedName>
        <fullName evidence="6">MarR family transcriptional regulator</fullName>
    </submittedName>
</protein>
<gene>
    <name evidence="6" type="ORF">KIH79_02110</name>
</gene>
<feature type="domain" description="HTH marR-type" evidence="5">
    <location>
        <begin position="25"/>
        <end position="166"/>
    </location>
</feature>
<dbReference type="RefSeq" id="WP_219057869.1">
    <property type="nucleotide sequence ID" value="NZ_JAHBBH010000003.1"/>
</dbReference>
<organism evidence="6 7">
    <name type="scientific">Bifidobacterium miconis</name>
    <dbReference type="NCBI Taxonomy" id="2834435"/>
    <lineage>
        <taxon>Bacteria</taxon>
        <taxon>Bacillati</taxon>
        <taxon>Actinomycetota</taxon>
        <taxon>Actinomycetes</taxon>
        <taxon>Bifidobacteriales</taxon>
        <taxon>Bifidobacteriaceae</taxon>
        <taxon>Bifidobacterium</taxon>
    </lineage>
</organism>
<dbReference type="PANTHER" id="PTHR42756">
    <property type="entry name" value="TRANSCRIPTIONAL REGULATOR, MARR"/>
    <property type="match status" value="1"/>
</dbReference>
<evidence type="ECO:0000313" key="7">
    <source>
        <dbReference type="Proteomes" id="UP000700815"/>
    </source>
</evidence>
<evidence type="ECO:0000259" key="5">
    <source>
        <dbReference type="PROSITE" id="PS50995"/>
    </source>
</evidence>
<keyword evidence="1" id="KW-0805">Transcription regulation</keyword>
<dbReference type="PROSITE" id="PS50995">
    <property type="entry name" value="HTH_MARR_2"/>
    <property type="match status" value="1"/>
</dbReference>
<dbReference type="PANTHER" id="PTHR42756:SF1">
    <property type="entry name" value="TRANSCRIPTIONAL REPRESSOR OF EMRAB OPERON"/>
    <property type="match status" value="1"/>
</dbReference>
<dbReference type="SMART" id="SM00347">
    <property type="entry name" value="HTH_MARR"/>
    <property type="match status" value="1"/>
</dbReference>
<dbReference type="Pfam" id="PF12802">
    <property type="entry name" value="MarR_2"/>
    <property type="match status" value="1"/>
</dbReference>
<reference evidence="6 7" key="1">
    <citation type="submission" date="2021-05" db="EMBL/GenBank/DDBJ databases">
        <title>Phylogenetic classification of ten novel species belonging to the genus Bifidobacterium comprising B. colchicus sp. nov., B. abeli sp. nov., B. bicoloris sp. nov., B. guerezis sp. nov., B. rosaliae sp. nov., B. santillanensis sp. nov., B. argentati sp. nov., B. amazzoni sp. nov., B. pluviali sp. nov., and B. pinnaculum sp. nov.</title>
        <authorList>
            <person name="Lugli G.A."/>
            <person name="Ruiz Garcia L."/>
            <person name="Margolles A."/>
            <person name="Ventura M."/>
        </authorList>
    </citation>
    <scope>NUCLEOTIDE SEQUENCE [LARGE SCALE GENOMIC DNA]</scope>
    <source>
        <strain evidence="6 7">82T10</strain>
    </source>
</reference>
<dbReference type="InterPro" id="IPR000835">
    <property type="entry name" value="HTH_MarR-typ"/>
</dbReference>
<keyword evidence="3" id="KW-0804">Transcription</keyword>
<proteinExistence type="predicted"/>
<sequence length="177" mass="20013">MSATNDDVRADVPRDDLRDDDGRAAESIPEQLDRFFEELRRIDVAFADYGRRLGVATSVMCILDYLNDHDGASQKDIREYTMLPRQTVNNVISSFVEQGYVTLGEAGEGAGGAGDKRVKSVRFTEAGRRYCNALIAPERAVEYQAMSQLDPAERDALVRSMEIFGREFRRRLREARV</sequence>
<keyword evidence="7" id="KW-1185">Reference proteome</keyword>
<dbReference type="Proteomes" id="UP000700815">
    <property type="component" value="Unassembled WGS sequence"/>
</dbReference>
<comment type="caution">
    <text evidence="6">The sequence shown here is derived from an EMBL/GenBank/DDBJ whole genome shotgun (WGS) entry which is preliminary data.</text>
</comment>
<keyword evidence="2" id="KW-0238">DNA-binding</keyword>
<evidence type="ECO:0000256" key="3">
    <source>
        <dbReference type="ARBA" id="ARBA00023163"/>
    </source>
</evidence>